<protein>
    <submittedName>
        <fullName evidence="2">DEAD/DEAH box helicase</fullName>
    </submittedName>
</protein>
<dbReference type="Pfam" id="PF00271">
    <property type="entry name" value="Helicase_C"/>
    <property type="match status" value="1"/>
</dbReference>
<comment type="caution">
    <text evidence="2">The sequence shown here is derived from an EMBL/GenBank/DDBJ whole genome shotgun (WGS) entry which is preliminary data.</text>
</comment>
<dbReference type="Pfam" id="PF04851">
    <property type="entry name" value="ResIII"/>
    <property type="match status" value="1"/>
</dbReference>
<dbReference type="GO" id="GO:0005829">
    <property type="term" value="C:cytosol"/>
    <property type="evidence" value="ECO:0007669"/>
    <property type="project" value="TreeGrafter"/>
</dbReference>
<dbReference type="SMART" id="SM00487">
    <property type="entry name" value="DEXDc"/>
    <property type="match status" value="1"/>
</dbReference>
<sequence>MNEAETKAELIDPALKAAGWGVIPDSKIRREVIAPGRLVGYGQRSSSKICDYVLVYRGHKLATLEAKKRDAHPTEGLGQAKDYAERLQTPFALCSNGLRIYQVDTRAGKEGYIDRYPTPEELWAATYPDPKHWRDRFATVPPDNKSGMREARYYQHNAIQAVLEAIASGQKRMLLTMATGTGKTAIALQIAWKLFHSSWNLTGEPTHRPCILFLTDRNILANQALTEFTAFPEDALVRIEPKEIQKTKKVPKNGSVFFSIFQTFMTQNGEELAPNFLEYAPDFFDLVIVDECHRGGANDESTWRKILEYFAPAVQLGLTATPKRDLNGDTYKYFGEPLYTYSLKEGINEGYLTPFKVVEFTSSLDEYQYDPDDELIEGDIDENKVYTESDFNRIIEIEERERQRVKIFMEAIDQNEKTLVFCANQDHALAIRDLINQMAISSDPNYCARVTANDGSLGETHLKKFQDNEKRLPTILTTSRKLSTGVDARNLRNIVLLRPVKSMIEFKQIIGRGTRLFDNKDYFTIYDFVKAHENFNDPEWDGEPQEPVLIDPRPRPESPDAIEYPLDEPDPLPIGQKIKIKLADGKERELEHTQKTSFWNADGKPISAEEFIQQLFGDIPDLFQDEAELRLLWSRPDTRKSLLTGLAEKGYGDEQLQAIARITNTENSDIYDVLTYIAYAARPLTREERVIKHKDLIFSKYTGKQGEFLDFILDQYIRSGVGELDREKLPKLIEIKYHTINEAISQLGNIQEISGLFMGFQAYLYRSDVA</sequence>
<dbReference type="InterPro" id="IPR014001">
    <property type="entry name" value="Helicase_ATP-bd"/>
</dbReference>
<dbReference type="Gene3D" id="3.90.1570.30">
    <property type="match status" value="1"/>
</dbReference>
<keyword evidence="2" id="KW-0067">ATP-binding</keyword>
<keyword evidence="2" id="KW-0347">Helicase</keyword>
<reference evidence="2 3" key="1">
    <citation type="submission" date="2019-01" db="EMBL/GenBank/DDBJ databases">
        <title>Coherence of Microcystis species and biogeography revealed through population genomics.</title>
        <authorList>
            <person name="Perez-Carrascal O.M."/>
            <person name="Terrat Y."/>
            <person name="Giani A."/>
            <person name="Fortin N."/>
            <person name="Tromas N."/>
            <person name="Shapiro B.J."/>
        </authorList>
    </citation>
    <scope>NUCLEOTIDE SEQUENCE [LARGE SCALE GENOMIC DNA]</scope>
    <source>
        <strain evidence="2">Ma_MB_F_20061100_S20D</strain>
    </source>
</reference>
<evidence type="ECO:0000313" key="3">
    <source>
        <dbReference type="Proteomes" id="UP000315113"/>
    </source>
</evidence>
<dbReference type="InterPro" id="IPR027417">
    <property type="entry name" value="P-loop_NTPase"/>
</dbReference>
<dbReference type="CDD" id="cd18032">
    <property type="entry name" value="DEXHc_RE_I_III_res"/>
    <property type="match status" value="1"/>
</dbReference>
<dbReference type="GO" id="GO:0016787">
    <property type="term" value="F:hydrolase activity"/>
    <property type="evidence" value="ECO:0007669"/>
    <property type="project" value="InterPro"/>
</dbReference>
<name>A0A552EF59_MICAE</name>
<dbReference type="EMBL" id="SFBH01000125">
    <property type="protein sequence ID" value="TRU33115.1"/>
    <property type="molecule type" value="Genomic_DNA"/>
</dbReference>
<dbReference type="GO" id="GO:0004386">
    <property type="term" value="F:helicase activity"/>
    <property type="evidence" value="ECO:0007669"/>
    <property type="project" value="UniProtKB-KW"/>
</dbReference>
<evidence type="ECO:0000313" key="2">
    <source>
        <dbReference type="EMBL" id="TRU33115.1"/>
    </source>
</evidence>
<dbReference type="InterPro" id="IPR006935">
    <property type="entry name" value="Helicase/UvrB_N"/>
</dbReference>
<gene>
    <name evidence="2" type="ORF">EWV78_15825</name>
</gene>
<dbReference type="GO" id="GO:0006304">
    <property type="term" value="P:DNA modification"/>
    <property type="evidence" value="ECO:0007669"/>
    <property type="project" value="InterPro"/>
</dbReference>
<keyword evidence="2" id="KW-0547">Nucleotide-binding</keyword>
<dbReference type="GO" id="GO:0005524">
    <property type="term" value="F:ATP binding"/>
    <property type="evidence" value="ECO:0007669"/>
    <property type="project" value="InterPro"/>
</dbReference>
<dbReference type="GO" id="GO:0003677">
    <property type="term" value="F:DNA binding"/>
    <property type="evidence" value="ECO:0007669"/>
    <property type="project" value="InterPro"/>
</dbReference>
<dbReference type="Pfam" id="PF08463">
    <property type="entry name" value="EcoEI_R_C"/>
    <property type="match status" value="1"/>
</dbReference>
<dbReference type="SUPFAM" id="SSF52540">
    <property type="entry name" value="P-loop containing nucleoside triphosphate hydrolases"/>
    <property type="match status" value="1"/>
</dbReference>
<dbReference type="PANTHER" id="PTHR47396:SF1">
    <property type="entry name" value="ATP-DEPENDENT HELICASE IRC3-RELATED"/>
    <property type="match status" value="1"/>
</dbReference>
<dbReference type="PANTHER" id="PTHR47396">
    <property type="entry name" value="TYPE I RESTRICTION ENZYME ECOKI R PROTEIN"/>
    <property type="match status" value="1"/>
</dbReference>
<organism evidence="2 3">
    <name type="scientific">Microcystis aeruginosa Ma_MB_F_20061100_S20D</name>
    <dbReference type="NCBI Taxonomy" id="2486253"/>
    <lineage>
        <taxon>Bacteria</taxon>
        <taxon>Bacillati</taxon>
        <taxon>Cyanobacteriota</taxon>
        <taxon>Cyanophyceae</taxon>
        <taxon>Oscillatoriophycideae</taxon>
        <taxon>Chroococcales</taxon>
        <taxon>Microcystaceae</taxon>
        <taxon>Microcystis</taxon>
    </lineage>
</organism>
<dbReference type="InterPro" id="IPR001650">
    <property type="entry name" value="Helicase_C-like"/>
</dbReference>
<dbReference type="InterPro" id="IPR013670">
    <property type="entry name" value="EcoEI_R_C_dom"/>
</dbReference>
<dbReference type="Gene3D" id="3.40.50.300">
    <property type="entry name" value="P-loop containing nucleotide triphosphate hydrolases"/>
    <property type="match status" value="2"/>
</dbReference>
<dbReference type="NCBIfam" id="NF046051">
    <property type="entry name" value="restrict_EcoAI"/>
    <property type="match status" value="1"/>
</dbReference>
<dbReference type="InterPro" id="IPR050742">
    <property type="entry name" value="Helicase_Restrict-Modif_Enz"/>
</dbReference>
<dbReference type="AlphaFoldDB" id="A0A552EF59"/>
<dbReference type="PROSITE" id="PS51192">
    <property type="entry name" value="HELICASE_ATP_BIND_1"/>
    <property type="match status" value="1"/>
</dbReference>
<dbReference type="Proteomes" id="UP000315113">
    <property type="component" value="Unassembled WGS sequence"/>
</dbReference>
<keyword evidence="2" id="KW-0378">Hydrolase</keyword>
<evidence type="ECO:0000259" key="1">
    <source>
        <dbReference type="PROSITE" id="PS51192"/>
    </source>
</evidence>
<dbReference type="CDD" id="cd18799">
    <property type="entry name" value="SF2_C_EcoAI-like"/>
    <property type="match status" value="1"/>
</dbReference>
<feature type="domain" description="Helicase ATP-binding" evidence="1">
    <location>
        <begin position="164"/>
        <end position="340"/>
    </location>
</feature>
<accession>A0A552EF59</accession>
<proteinExistence type="predicted"/>